<dbReference type="Pfam" id="PF13411">
    <property type="entry name" value="MerR_1"/>
    <property type="match status" value="1"/>
</dbReference>
<dbReference type="InterPro" id="IPR009061">
    <property type="entry name" value="DNA-bd_dom_put_sf"/>
</dbReference>
<dbReference type="CDD" id="cd00592">
    <property type="entry name" value="HTH_MerR-like"/>
    <property type="match status" value="1"/>
</dbReference>
<dbReference type="GO" id="GO:0003677">
    <property type="term" value="F:DNA binding"/>
    <property type="evidence" value="ECO:0007669"/>
    <property type="project" value="InterPro"/>
</dbReference>
<dbReference type="Proteomes" id="UP000809273">
    <property type="component" value="Unassembled WGS sequence"/>
</dbReference>
<organism evidence="2 3">
    <name type="scientific">Candidatus Zymogenus saltonus</name>
    <dbReference type="NCBI Taxonomy" id="2844893"/>
    <lineage>
        <taxon>Bacteria</taxon>
        <taxon>Deltaproteobacteria</taxon>
        <taxon>Candidatus Zymogenia</taxon>
        <taxon>Candidatus Zymogeniales</taxon>
        <taxon>Candidatus Zymogenaceae</taxon>
        <taxon>Candidatus Zymogenus</taxon>
    </lineage>
</organism>
<dbReference type="SUPFAM" id="SSF46955">
    <property type="entry name" value="Putative DNA-binding domain"/>
    <property type="match status" value="1"/>
</dbReference>
<sequence>MDDRGEKGEKKSGAEAARILNIPYRTLMRWSEGGLINVEGGGYRGKGTLWTELNIREASVIYALRTARLSLQKIRDIMEYLKSLGENPMSSGDFLVVKGEDGEPREIIKFVSTGEAISLLKRTRGQLVLPLWKPGDEYK</sequence>
<gene>
    <name evidence="2" type="ORF">JW984_04990</name>
</gene>
<dbReference type="InterPro" id="IPR000551">
    <property type="entry name" value="MerR-type_HTH_dom"/>
</dbReference>
<protein>
    <submittedName>
        <fullName evidence="2">MerR family transcriptional regulator</fullName>
    </submittedName>
</protein>
<dbReference type="Gene3D" id="1.10.1660.10">
    <property type="match status" value="1"/>
</dbReference>
<reference evidence="2" key="1">
    <citation type="journal article" date="2021" name="Environ. Microbiol.">
        <title>Genomic characterization of three novel Desulfobacterota classes expand the metabolic and phylogenetic diversity of the phylum.</title>
        <authorList>
            <person name="Murphy C.L."/>
            <person name="Biggerstaff J."/>
            <person name="Eichhorn A."/>
            <person name="Ewing E."/>
            <person name="Shahan R."/>
            <person name="Soriano D."/>
            <person name="Stewart S."/>
            <person name="VanMol K."/>
            <person name="Walker R."/>
            <person name="Walters P."/>
            <person name="Elshahed M.S."/>
            <person name="Youssef N.H."/>
        </authorList>
    </citation>
    <scope>NUCLEOTIDE SEQUENCE</scope>
    <source>
        <strain evidence="2">Zod_Metabat.24</strain>
    </source>
</reference>
<dbReference type="AlphaFoldDB" id="A0A9D8PNW6"/>
<evidence type="ECO:0000313" key="2">
    <source>
        <dbReference type="EMBL" id="MBN1572537.1"/>
    </source>
</evidence>
<name>A0A9D8PNW6_9DELT</name>
<feature type="domain" description="HTH merR-type" evidence="1">
    <location>
        <begin position="14"/>
        <end position="80"/>
    </location>
</feature>
<accession>A0A9D8PNW6</accession>
<reference evidence="2" key="2">
    <citation type="submission" date="2021-01" db="EMBL/GenBank/DDBJ databases">
        <authorList>
            <person name="Hahn C.R."/>
            <person name="Youssef N.H."/>
            <person name="Elshahed M."/>
        </authorList>
    </citation>
    <scope>NUCLEOTIDE SEQUENCE</scope>
    <source>
        <strain evidence="2">Zod_Metabat.24</strain>
    </source>
</reference>
<dbReference type="EMBL" id="JAFGIX010000025">
    <property type="protein sequence ID" value="MBN1572537.1"/>
    <property type="molecule type" value="Genomic_DNA"/>
</dbReference>
<proteinExistence type="predicted"/>
<evidence type="ECO:0000259" key="1">
    <source>
        <dbReference type="Pfam" id="PF13411"/>
    </source>
</evidence>
<evidence type="ECO:0000313" key="3">
    <source>
        <dbReference type="Proteomes" id="UP000809273"/>
    </source>
</evidence>
<dbReference type="GO" id="GO:0006355">
    <property type="term" value="P:regulation of DNA-templated transcription"/>
    <property type="evidence" value="ECO:0007669"/>
    <property type="project" value="InterPro"/>
</dbReference>
<comment type="caution">
    <text evidence="2">The sequence shown here is derived from an EMBL/GenBank/DDBJ whole genome shotgun (WGS) entry which is preliminary data.</text>
</comment>